<evidence type="ECO:0000313" key="15">
    <source>
        <dbReference type="EMBL" id="CCB88477.1"/>
    </source>
</evidence>
<evidence type="ECO:0000256" key="8">
    <source>
        <dbReference type="ARBA" id="ARBA00023053"/>
    </source>
</evidence>
<dbReference type="HOGENOM" id="CLU_018808_15_2_0"/>
<dbReference type="GO" id="GO:0005298">
    <property type="term" value="F:proline:sodium symporter activity"/>
    <property type="evidence" value="ECO:0007669"/>
    <property type="project" value="UniProtKB-UniRule"/>
</dbReference>
<dbReference type="RefSeq" id="WP_013942944.1">
    <property type="nucleotide sequence ID" value="NC_015713.1"/>
</dbReference>
<dbReference type="PANTHER" id="PTHR48086:SF3">
    <property type="entry name" value="SODIUM_PROLINE SYMPORTER"/>
    <property type="match status" value="1"/>
</dbReference>
<keyword evidence="9 14" id="KW-0406">Ion transport</keyword>
<dbReference type="OrthoDB" id="9810181at2"/>
<keyword evidence="16" id="KW-1185">Reference proteome</keyword>
<dbReference type="PANTHER" id="PTHR48086">
    <property type="entry name" value="SODIUM/PROLINE SYMPORTER-RELATED"/>
    <property type="match status" value="1"/>
</dbReference>
<dbReference type="PROSITE" id="PS50283">
    <property type="entry name" value="NA_SOLUT_SYMP_3"/>
    <property type="match status" value="1"/>
</dbReference>
<feature type="transmembrane region" description="Helical" evidence="14">
    <location>
        <begin position="394"/>
        <end position="415"/>
    </location>
</feature>
<keyword evidence="3 14" id="KW-0813">Transport</keyword>
<dbReference type="Gene3D" id="1.20.1730.10">
    <property type="entry name" value="Sodium/glucose cotransporter"/>
    <property type="match status" value="1"/>
</dbReference>
<evidence type="ECO:0000256" key="3">
    <source>
        <dbReference type="ARBA" id="ARBA00022448"/>
    </source>
</evidence>
<evidence type="ECO:0000256" key="6">
    <source>
        <dbReference type="ARBA" id="ARBA00022847"/>
    </source>
</evidence>
<dbReference type="GO" id="GO:0031402">
    <property type="term" value="F:sodium ion binding"/>
    <property type="evidence" value="ECO:0007669"/>
    <property type="project" value="UniProtKB-UniRule"/>
</dbReference>
<keyword evidence="14" id="KW-0029">Amino-acid transport</keyword>
<dbReference type="AlphaFoldDB" id="F8L6X0"/>
<evidence type="ECO:0000256" key="12">
    <source>
        <dbReference type="ARBA" id="ARBA00033708"/>
    </source>
</evidence>
<keyword evidence="5 14" id="KW-0812">Transmembrane</keyword>
<dbReference type="InterPro" id="IPR050277">
    <property type="entry name" value="Sodium:Solute_Symporter"/>
</dbReference>
<keyword evidence="7 14" id="KW-1133">Transmembrane helix</keyword>
<evidence type="ECO:0000256" key="13">
    <source>
        <dbReference type="RuleBase" id="RU362091"/>
    </source>
</evidence>
<evidence type="ECO:0000256" key="9">
    <source>
        <dbReference type="ARBA" id="ARBA00023065"/>
    </source>
</evidence>
<evidence type="ECO:0000256" key="4">
    <source>
        <dbReference type="ARBA" id="ARBA00022475"/>
    </source>
</evidence>
<feature type="transmembrane region" description="Helical" evidence="14">
    <location>
        <begin position="156"/>
        <end position="175"/>
    </location>
</feature>
<keyword evidence="6 14" id="KW-0769">Symport</keyword>
<reference evidence="15 16" key="2">
    <citation type="journal article" date="2011" name="Mol. Biol. Evol.">
        <title>Unity in variety--the pan-genome of the Chlamydiae.</title>
        <authorList>
            <person name="Collingro A."/>
            <person name="Tischler P."/>
            <person name="Weinmaier T."/>
            <person name="Penz T."/>
            <person name="Heinz E."/>
            <person name="Brunham R.C."/>
            <person name="Read T.D."/>
            <person name="Bavoil P.M."/>
            <person name="Sachse K."/>
            <person name="Kahane S."/>
            <person name="Friedman M.G."/>
            <person name="Rattei T."/>
            <person name="Myers G.S."/>
            <person name="Horn M."/>
        </authorList>
    </citation>
    <scope>NUCLEOTIDE SEQUENCE [LARGE SCALE GENOMIC DNA]</scope>
    <source>
        <strain evidence="16">ATCC VR-1471 / Z</strain>
    </source>
</reference>
<organism evidence="15 16">
    <name type="scientific">Simkania negevensis (strain ATCC VR-1471 / DSM 27360 / Z)</name>
    <dbReference type="NCBI Taxonomy" id="331113"/>
    <lineage>
        <taxon>Bacteria</taxon>
        <taxon>Pseudomonadati</taxon>
        <taxon>Chlamydiota</taxon>
        <taxon>Chlamydiia</taxon>
        <taxon>Parachlamydiales</taxon>
        <taxon>Simkaniaceae</taxon>
        <taxon>Simkania</taxon>
    </lineage>
</organism>
<dbReference type="Proteomes" id="UP000000496">
    <property type="component" value="Chromosome gsn.131"/>
</dbReference>
<evidence type="ECO:0000256" key="10">
    <source>
        <dbReference type="ARBA" id="ARBA00023136"/>
    </source>
</evidence>
<evidence type="ECO:0000256" key="1">
    <source>
        <dbReference type="ARBA" id="ARBA00004651"/>
    </source>
</evidence>
<feature type="transmembrane region" description="Helical" evidence="14">
    <location>
        <begin position="125"/>
        <end position="150"/>
    </location>
</feature>
<dbReference type="KEGG" id="sng:SNE_A06000"/>
<dbReference type="GO" id="GO:0005886">
    <property type="term" value="C:plasma membrane"/>
    <property type="evidence" value="ECO:0007669"/>
    <property type="project" value="UniProtKB-SubCell"/>
</dbReference>
<dbReference type="CDD" id="cd11475">
    <property type="entry name" value="SLC5sbd_PutP"/>
    <property type="match status" value="1"/>
</dbReference>
<evidence type="ECO:0000256" key="2">
    <source>
        <dbReference type="ARBA" id="ARBA00006434"/>
    </source>
</evidence>
<protein>
    <recommendedName>
        <fullName evidence="14">Sodium/proline symporter</fullName>
    </recommendedName>
    <alternativeName>
        <fullName evidence="14">Proline permease</fullName>
    </alternativeName>
</protein>
<evidence type="ECO:0000256" key="7">
    <source>
        <dbReference type="ARBA" id="ARBA00022989"/>
    </source>
</evidence>
<accession>F8L6X0</accession>
<dbReference type="InterPro" id="IPR038377">
    <property type="entry name" value="Na/Glc_symporter_sf"/>
</dbReference>
<feature type="transmembrane region" description="Helical" evidence="14">
    <location>
        <begin position="7"/>
        <end position="25"/>
    </location>
</feature>
<feature type="transmembrane region" description="Helical" evidence="14">
    <location>
        <begin position="447"/>
        <end position="466"/>
    </location>
</feature>
<feature type="transmembrane region" description="Helical" evidence="14">
    <location>
        <begin position="422"/>
        <end position="441"/>
    </location>
</feature>
<dbReference type="Pfam" id="PF00474">
    <property type="entry name" value="SSF"/>
    <property type="match status" value="1"/>
</dbReference>
<dbReference type="NCBIfam" id="TIGR00813">
    <property type="entry name" value="sss"/>
    <property type="match status" value="1"/>
</dbReference>
<dbReference type="InterPro" id="IPR001734">
    <property type="entry name" value="Na/solute_symporter"/>
</dbReference>
<feature type="transmembrane region" description="Helical" evidence="14">
    <location>
        <begin position="182"/>
        <end position="204"/>
    </location>
</feature>
<dbReference type="eggNOG" id="COG0591">
    <property type="taxonomic scope" value="Bacteria"/>
</dbReference>
<gene>
    <name evidence="15" type="primary">ycgO-A</name>
    <name evidence="15" type="ordered locus">SNE_A06000</name>
</gene>
<proteinExistence type="inferred from homology"/>
<evidence type="ECO:0000313" key="16">
    <source>
        <dbReference type="Proteomes" id="UP000000496"/>
    </source>
</evidence>
<comment type="catalytic activity">
    <reaction evidence="12">
        <text>L-proline(in) + Na(+)(in) = L-proline(out) + Na(+)(out)</text>
        <dbReference type="Rhea" id="RHEA:28967"/>
        <dbReference type="ChEBI" id="CHEBI:29101"/>
        <dbReference type="ChEBI" id="CHEBI:60039"/>
    </reaction>
</comment>
<comment type="similarity">
    <text evidence="2 13">Belongs to the sodium:solute symporter (SSF) (TC 2.A.21) family.</text>
</comment>
<feature type="transmembrane region" description="Helical" evidence="14">
    <location>
        <begin position="272"/>
        <end position="299"/>
    </location>
</feature>
<sequence length="476" mass="53008">MIPISEISAIAIYVAILFVIGFWSYKGHKTADDFIIGDRSLNFWLTALAAHASDMSSWLFMGFPAIIFVGGVFNAWFAIGLTFFMFLNWLLVAPRIRIQTEEYNSLTFSSFFESHFHDTSGLIRIFTAVMSFVFYTIYISAGIVGLGLLIETLFNIPYHLGITIGIFVIIPYLFIGGYTTLAWLDLFQGLFLMIVIVAVPLFVLPQVGGLSGVSKALDTYHVSKSLLPNLKLETFWNIFLSLCGWGVGYFGQPHIITKFMGIRKVTDMRKSMAVGMSWQAITMCFATLIGLIAIAYYQGSLDNPELAFVLMVKKTFSPMIMAFILCAVLAATISTMDSQILVLASSLTEDFYKRIFRKAASQKELLWISRAFVLAVTVISFSIAFFKISTIYSLVFYAWSGLGSSFGPLLLFSLYSKKANKYGAWAGILVGGFTSLIWPLVNQTVSPLIPGFLLGSLAIYLGSVLMRDKFHIHEKT</sequence>
<keyword evidence="11 14" id="KW-0739">Sodium transport</keyword>
<dbReference type="GO" id="GO:0015193">
    <property type="term" value="F:L-proline transmembrane transporter activity"/>
    <property type="evidence" value="ECO:0007669"/>
    <property type="project" value="TreeGrafter"/>
</dbReference>
<feature type="transmembrane region" description="Helical" evidence="14">
    <location>
        <begin position="65"/>
        <end position="91"/>
    </location>
</feature>
<dbReference type="EMBL" id="FR872582">
    <property type="protein sequence ID" value="CCB88477.1"/>
    <property type="molecule type" value="Genomic_DNA"/>
</dbReference>
<comment type="subcellular location">
    <subcellularLocation>
        <location evidence="1 14">Cell membrane</location>
        <topology evidence="1 14">Multi-pass membrane protein</topology>
    </subcellularLocation>
</comment>
<evidence type="ECO:0000256" key="5">
    <source>
        <dbReference type="ARBA" id="ARBA00022692"/>
    </source>
</evidence>
<keyword evidence="4 14" id="KW-1003">Cell membrane</keyword>
<dbReference type="InterPro" id="IPR011851">
    <property type="entry name" value="Na/Pro_symporter"/>
</dbReference>
<feature type="transmembrane region" description="Helical" evidence="14">
    <location>
        <begin position="319"/>
        <end position="344"/>
    </location>
</feature>
<keyword evidence="10 14" id="KW-0472">Membrane</keyword>
<evidence type="ECO:0000256" key="11">
    <source>
        <dbReference type="ARBA" id="ARBA00023201"/>
    </source>
</evidence>
<name>F8L6X0_SIMNZ</name>
<keyword evidence="8 14" id="KW-0915">Sodium</keyword>
<dbReference type="GO" id="GO:0015824">
    <property type="term" value="P:proline transport"/>
    <property type="evidence" value="ECO:0007669"/>
    <property type="project" value="UniProtKB-UniRule"/>
</dbReference>
<feature type="transmembrane region" description="Helical" evidence="14">
    <location>
        <begin position="234"/>
        <end position="251"/>
    </location>
</feature>
<reference key="1">
    <citation type="journal article" date="2011" name="Mol. Biol. Evol.">
        <title>Unity in variety -- the pan-genome of the Chlamydiae.</title>
        <authorList>
            <person name="Collingro A."/>
            <person name="Tischler P."/>
            <person name="Weinmaier T."/>
            <person name="Penz T."/>
            <person name="Heinz E."/>
            <person name="Brunham R.C."/>
            <person name="Read T.D."/>
            <person name="Bavoil P.M."/>
            <person name="Sachse K."/>
            <person name="Kahane S."/>
            <person name="Friedman M.G."/>
            <person name="Rattei T."/>
            <person name="Myers G.S.A."/>
            <person name="Horn M."/>
        </authorList>
    </citation>
    <scope>NUCLEOTIDE SEQUENCE</scope>
    <source>
        <strain>Z</strain>
    </source>
</reference>
<dbReference type="STRING" id="331113.SNE_A06000"/>
<comment type="function">
    <text evidence="14">Catalyzes the sodium-dependent uptake of extracellular L-proline.</text>
</comment>
<feature type="transmembrane region" description="Helical" evidence="14">
    <location>
        <begin position="365"/>
        <end position="388"/>
    </location>
</feature>
<evidence type="ECO:0000256" key="14">
    <source>
        <dbReference type="RuleBase" id="RU366012"/>
    </source>
</evidence>